<feature type="chain" id="PRO_5021312509" evidence="1">
    <location>
        <begin position="27"/>
        <end position="331"/>
    </location>
</feature>
<proteinExistence type="predicted"/>
<dbReference type="InterPro" id="IPR045175">
    <property type="entry name" value="M28_fam"/>
</dbReference>
<feature type="signal peptide" evidence="1">
    <location>
        <begin position="1"/>
        <end position="26"/>
    </location>
</feature>
<comment type="caution">
    <text evidence="3">The sequence shown here is derived from an EMBL/GenBank/DDBJ whole genome shotgun (WGS) entry which is preliminary data.</text>
</comment>
<evidence type="ECO:0000313" key="4">
    <source>
        <dbReference type="Proteomes" id="UP000298438"/>
    </source>
</evidence>
<sequence>MKKKWLAILALTLGAAGATVLPMAQAAQVAALAAAPTVDRAQLLADVKTLASPEFEGRATGTPGSAKAQAYLAQRMQALGLQSFEGGYVQKFSFTARARKGQAAGQDYPNAANLVGYLRGTKTPDRYLVISAHYDHLGVRDGKTFFGADDDASGVAAVLAAAAYFKAHPPAHSVIFALFDGEELGLQGAKKFVSALPVPKAQIALDLNFDMVSHNDANEIYVSGTHHYPALKKYVDEAASRSAVKVLFGHDKPVGQANGVEDWTQSSDHGPFHLAGVPFLYFGVEDHADYHKATDTFEHINQDFFVRAAGLIVDTAAVLDRHLDEIQPAQK</sequence>
<dbReference type="SUPFAM" id="SSF53187">
    <property type="entry name" value="Zn-dependent exopeptidases"/>
    <property type="match status" value="1"/>
</dbReference>
<name>A0A4Y9SFH5_9BURK</name>
<gene>
    <name evidence="3" type="ORF">E4L96_08040</name>
</gene>
<dbReference type="Gene3D" id="3.40.630.10">
    <property type="entry name" value="Zn peptidases"/>
    <property type="match status" value="1"/>
</dbReference>
<organism evidence="3 4">
    <name type="scientific">Zemynaea arenosa</name>
    <dbReference type="NCBI Taxonomy" id="2561931"/>
    <lineage>
        <taxon>Bacteria</taxon>
        <taxon>Pseudomonadati</taxon>
        <taxon>Pseudomonadota</taxon>
        <taxon>Betaproteobacteria</taxon>
        <taxon>Burkholderiales</taxon>
        <taxon>Oxalobacteraceae</taxon>
        <taxon>Telluria group</taxon>
        <taxon>Zemynaea</taxon>
    </lineage>
</organism>
<protein>
    <submittedName>
        <fullName evidence="3">M28 family peptidase</fullName>
    </submittedName>
</protein>
<keyword evidence="1" id="KW-0732">Signal</keyword>
<dbReference type="OrthoDB" id="9762302at2"/>
<dbReference type="Pfam" id="PF04389">
    <property type="entry name" value="Peptidase_M28"/>
    <property type="match status" value="1"/>
</dbReference>
<reference evidence="3 4" key="1">
    <citation type="submission" date="2019-03" db="EMBL/GenBank/DDBJ databases">
        <title>Draft Genome Sequence of Massilia arenosa sp. nov., a Novel Massilia Species Isolated from a Sandy-loam Maize Soil.</title>
        <authorList>
            <person name="Raths R."/>
            <person name="Peta V."/>
            <person name="Bucking H."/>
        </authorList>
    </citation>
    <scope>NUCLEOTIDE SEQUENCE [LARGE SCALE GENOMIC DNA]</scope>
    <source>
        <strain evidence="3 4">MC02</strain>
    </source>
</reference>
<evidence type="ECO:0000313" key="3">
    <source>
        <dbReference type="EMBL" id="TFW22366.1"/>
    </source>
</evidence>
<feature type="domain" description="Peptidase M28" evidence="2">
    <location>
        <begin position="113"/>
        <end position="313"/>
    </location>
</feature>
<dbReference type="Proteomes" id="UP000298438">
    <property type="component" value="Unassembled WGS sequence"/>
</dbReference>
<dbReference type="PANTHER" id="PTHR12147:SF26">
    <property type="entry name" value="PEPTIDASE M28 DOMAIN-CONTAINING PROTEIN"/>
    <property type="match status" value="1"/>
</dbReference>
<evidence type="ECO:0000259" key="2">
    <source>
        <dbReference type="Pfam" id="PF04389"/>
    </source>
</evidence>
<dbReference type="RefSeq" id="WP_135206698.1">
    <property type="nucleotide sequence ID" value="NZ_SPVF01000107.1"/>
</dbReference>
<dbReference type="InterPro" id="IPR007484">
    <property type="entry name" value="Peptidase_M28"/>
</dbReference>
<dbReference type="GO" id="GO:0008235">
    <property type="term" value="F:metalloexopeptidase activity"/>
    <property type="evidence" value="ECO:0007669"/>
    <property type="project" value="InterPro"/>
</dbReference>
<accession>A0A4Y9SFH5</accession>
<dbReference type="PANTHER" id="PTHR12147">
    <property type="entry name" value="METALLOPEPTIDASE M28 FAMILY MEMBER"/>
    <property type="match status" value="1"/>
</dbReference>
<evidence type="ECO:0000256" key="1">
    <source>
        <dbReference type="SAM" id="SignalP"/>
    </source>
</evidence>
<dbReference type="AlphaFoldDB" id="A0A4Y9SFH5"/>
<dbReference type="GO" id="GO:0006508">
    <property type="term" value="P:proteolysis"/>
    <property type="evidence" value="ECO:0007669"/>
    <property type="project" value="InterPro"/>
</dbReference>
<dbReference type="EMBL" id="SPVF01000107">
    <property type="protein sequence ID" value="TFW22366.1"/>
    <property type="molecule type" value="Genomic_DNA"/>
</dbReference>
<keyword evidence="4" id="KW-1185">Reference proteome</keyword>